<comment type="caution">
    <text evidence="1">The sequence shown here is derived from an EMBL/GenBank/DDBJ whole genome shotgun (WGS) entry which is preliminary data.</text>
</comment>
<gene>
    <name evidence="1" type="ORF">E3J38_01870</name>
</gene>
<protein>
    <submittedName>
        <fullName evidence="1">Uncharacterized protein</fullName>
    </submittedName>
</protein>
<organism evidence="1 2">
    <name type="scientific">candidate division TA06 bacterium</name>
    <dbReference type="NCBI Taxonomy" id="2250710"/>
    <lineage>
        <taxon>Bacteria</taxon>
        <taxon>Bacteria division TA06</taxon>
    </lineage>
</organism>
<sequence>MFRRLITNLAMFLLGLTLCWSCGVVVSQAEYSVKPQKFWFTEDAKVTVVHSLTHLEIDLRNYTVTVKRICGWWRVTEYYFTTNGRFYRYVFDWDEDRYSLTNVISMKGGE</sequence>
<evidence type="ECO:0000313" key="1">
    <source>
        <dbReference type="EMBL" id="TET82590.1"/>
    </source>
</evidence>
<evidence type="ECO:0000313" key="2">
    <source>
        <dbReference type="Proteomes" id="UP000315534"/>
    </source>
</evidence>
<dbReference type="EMBL" id="SOIP01000113">
    <property type="protein sequence ID" value="TET82590.1"/>
    <property type="molecule type" value="Genomic_DNA"/>
</dbReference>
<reference evidence="1 2" key="1">
    <citation type="submission" date="2019-03" db="EMBL/GenBank/DDBJ databases">
        <title>Metabolic potential of uncultured bacteria and archaea associated with petroleum seepage in deep-sea sediments.</title>
        <authorList>
            <person name="Dong X."/>
            <person name="Hubert C."/>
        </authorList>
    </citation>
    <scope>NUCLEOTIDE SEQUENCE [LARGE SCALE GENOMIC DNA]</scope>
    <source>
        <strain evidence="1">E29_bin36</strain>
    </source>
</reference>
<accession>A0A523XTE7</accession>
<proteinExistence type="predicted"/>
<dbReference type="AlphaFoldDB" id="A0A523XTE7"/>
<name>A0A523XTE7_UNCT6</name>
<dbReference type="Proteomes" id="UP000315534">
    <property type="component" value="Unassembled WGS sequence"/>
</dbReference>